<dbReference type="CDD" id="cd05233">
    <property type="entry name" value="SDR_c"/>
    <property type="match status" value="1"/>
</dbReference>
<comment type="similarity">
    <text evidence="1">Belongs to the short-chain dehydrogenases/reductases (SDR) family.</text>
</comment>
<dbReference type="PRINTS" id="PR00080">
    <property type="entry name" value="SDRFAMILY"/>
</dbReference>
<protein>
    <submittedName>
        <fullName evidence="3">Short-chain dehydrogenase/reductase</fullName>
    </submittedName>
</protein>
<dbReference type="PANTHER" id="PTHR43975:SF2">
    <property type="entry name" value="EG:BACR7A4.14 PROTEIN-RELATED"/>
    <property type="match status" value="1"/>
</dbReference>
<dbReference type="InterPro" id="IPR002347">
    <property type="entry name" value="SDR_fam"/>
</dbReference>
<dbReference type="EMBL" id="AP026866">
    <property type="protein sequence ID" value="BDS06986.1"/>
    <property type="molecule type" value="Genomic_DNA"/>
</dbReference>
<dbReference type="KEGG" id="osu:NT6N_20260"/>
<proteinExistence type="inferred from homology"/>
<reference evidence="3" key="1">
    <citation type="submission" date="2024-07" db="EMBL/GenBank/DDBJ databases">
        <title>Complete genome sequence of Verrucomicrobiaceae bacterium NT6N.</title>
        <authorList>
            <person name="Huang C."/>
            <person name="Takami H."/>
            <person name="Hamasaki K."/>
        </authorList>
    </citation>
    <scope>NUCLEOTIDE SEQUENCE</scope>
    <source>
        <strain evidence="3">NT6N</strain>
    </source>
</reference>
<dbReference type="FunFam" id="3.40.50.720:FF:000084">
    <property type="entry name" value="Short-chain dehydrogenase reductase"/>
    <property type="match status" value="1"/>
</dbReference>
<dbReference type="InterPro" id="IPR020904">
    <property type="entry name" value="Sc_DH/Rdtase_CS"/>
</dbReference>
<dbReference type="Pfam" id="PF13561">
    <property type="entry name" value="adh_short_C2"/>
    <property type="match status" value="1"/>
</dbReference>
<dbReference type="PRINTS" id="PR00081">
    <property type="entry name" value="GDHRDH"/>
</dbReference>
<dbReference type="Gene3D" id="3.40.50.720">
    <property type="entry name" value="NAD(P)-binding Rossmann-like Domain"/>
    <property type="match status" value="1"/>
</dbReference>
<dbReference type="SUPFAM" id="SSF51735">
    <property type="entry name" value="NAD(P)-binding Rossmann-fold domains"/>
    <property type="match status" value="1"/>
</dbReference>
<dbReference type="SMART" id="SM00822">
    <property type="entry name" value="PKS_KR"/>
    <property type="match status" value="1"/>
</dbReference>
<feature type="domain" description="Ketoreductase" evidence="2">
    <location>
        <begin position="8"/>
        <end position="183"/>
    </location>
</feature>
<accession>A0AAT9FLU9</accession>
<name>A0AAT9FLU9_9BACT</name>
<organism evidence="3">
    <name type="scientific">Oceaniferula spumae</name>
    <dbReference type="NCBI Taxonomy" id="2979115"/>
    <lineage>
        <taxon>Bacteria</taxon>
        <taxon>Pseudomonadati</taxon>
        <taxon>Verrucomicrobiota</taxon>
        <taxon>Verrucomicrobiia</taxon>
        <taxon>Verrucomicrobiales</taxon>
        <taxon>Verrucomicrobiaceae</taxon>
        <taxon>Oceaniferula</taxon>
    </lineage>
</organism>
<evidence type="ECO:0000259" key="2">
    <source>
        <dbReference type="SMART" id="SM00822"/>
    </source>
</evidence>
<evidence type="ECO:0000313" key="3">
    <source>
        <dbReference type="EMBL" id="BDS06986.1"/>
    </source>
</evidence>
<dbReference type="InterPro" id="IPR057326">
    <property type="entry name" value="KR_dom"/>
</dbReference>
<dbReference type="PANTHER" id="PTHR43975">
    <property type="entry name" value="ZGC:101858"/>
    <property type="match status" value="1"/>
</dbReference>
<dbReference type="PROSITE" id="PS00061">
    <property type="entry name" value="ADH_SHORT"/>
    <property type="match status" value="1"/>
</dbReference>
<sequence length="260" mass="28000">MDLNLTDKVVIITGGAKGIGAGCTEVFAAEGAIPVIVGRSPDVGRELIEQCGRGHVIEAELTSEEACKNAIEETLEKFGKIDGIVHNAGINDGVSLRQKPEDFMASLQKNIFHVFTLTHYALDALIESKGFIINISSKVADTGQGATSGYAASKGAMNSLTREWALDLAKHSIRVNTVVPAEVMTPLYENWVKTLDDPQKFIDEACARIPFEHRMTTAHEIANAVAFLASDKSAHTTGQIIYPDGGYVHLDRAYGTVEKG</sequence>
<evidence type="ECO:0000256" key="1">
    <source>
        <dbReference type="ARBA" id="ARBA00006484"/>
    </source>
</evidence>
<dbReference type="NCBIfam" id="NF006384">
    <property type="entry name" value="PRK08628.1"/>
    <property type="match status" value="1"/>
</dbReference>
<gene>
    <name evidence="3" type="ORF">NT6N_20260</name>
</gene>
<dbReference type="AlphaFoldDB" id="A0AAT9FLU9"/>
<dbReference type="InterPro" id="IPR036291">
    <property type="entry name" value="NAD(P)-bd_dom_sf"/>
</dbReference>